<evidence type="ECO:0000256" key="21">
    <source>
        <dbReference type="SAM" id="SignalP"/>
    </source>
</evidence>
<dbReference type="SUPFAM" id="SSF53187">
    <property type="entry name" value="Zn-dependent exopeptidases"/>
    <property type="match status" value="1"/>
</dbReference>
<evidence type="ECO:0000256" key="13">
    <source>
        <dbReference type="ARBA" id="ARBA00022833"/>
    </source>
</evidence>
<evidence type="ECO:0000256" key="17">
    <source>
        <dbReference type="ARBA" id="ARBA00023180"/>
    </source>
</evidence>
<name>A0A316DFM1_9BACT</name>
<dbReference type="GO" id="GO:0005576">
    <property type="term" value="C:extracellular region"/>
    <property type="evidence" value="ECO:0007669"/>
    <property type="project" value="UniProtKB-SubCell"/>
</dbReference>
<dbReference type="PANTHER" id="PTHR12053:SF3">
    <property type="entry name" value="CARBOXYPEPTIDASE Q"/>
    <property type="match status" value="1"/>
</dbReference>
<dbReference type="OrthoDB" id="9769665at2"/>
<feature type="signal peptide" evidence="21">
    <location>
        <begin position="1"/>
        <end position="18"/>
    </location>
</feature>
<evidence type="ECO:0000256" key="7">
    <source>
        <dbReference type="ARBA" id="ARBA00022645"/>
    </source>
</evidence>
<dbReference type="Proteomes" id="UP000245489">
    <property type="component" value="Unassembled WGS sequence"/>
</dbReference>
<dbReference type="PANTHER" id="PTHR12053">
    <property type="entry name" value="PROTEASE FAMILY M28 PLASMA GLUTAMATE CARBOXYPEPTIDASE-RELATED"/>
    <property type="match status" value="1"/>
</dbReference>
<dbReference type="Gene3D" id="3.40.630.10">
    <property type="entry name" value="Zn peptidases"/>
    <property type="match status" value="1"/>
</dbReference>
<evidence type="ECO:0000256" key="6">
    <source>
        <dbReference type="ARBA" id="ARBA00022525"/>
    </source>
</evidence>
<keyword evidence="12" id="KW-0256">Endoplasmic reticulum</keyword>
<keyword evidence="9" id="KW-0479">Metal-binding</keyword>
<proteinExistence type="predicted"/>
<comment type="subunit">
    <text evidence="19">Homodimer. The monomeric form is inactive while the homodimer is active.</text>
</comment>
<sequence length="497" mass="55208">MKVKIYGFIILILLTSTAAYLPSQSEDDELIEIFHRINDEVLANSRAYETLGDACKTIGHRLTGSANGKRAEEYSFNLLKSYGFKDVKYQPFQVEAWSRDTVTLAIAPRKSDNFHDVEVVALAMTPVQAKTSAEIVDVGNGLEPDFQAVKDKLTGKIALVNIGLLPPIKGTRNLHRSEKTALAMEYGAIGVIFVNTVKGNVLLTGTASVTGGLIAIPAVCISLESGMQIRAWLSEEANLLAMIDMKNFSRMIKSRNVVATIKGDSKKYRDEKIIIGGHLDSWDLAHGALDNGLGSFSILDIARTFKALNLKPKRTIEFVMFMGEEEGLLGSKAMIERSKRNNSLEKVVFMMNLDMANNANGFNTAGREEMVPLFTKMGELMKKVEPTYKNNIINQAGLHSDHQSFMLEGIPTASPIGGIAPEALGCYHANCDRFDLVKKDEMINTVRYTTMMLYALANAEQIPAKKLDFYSTRDFFIKQNLRKELELGHEWKWGDSE</sequence>
<feature type="chain" id="PRO_5016391791" description="Carboxypeptidase Q" evidence="21">
    <location>
        <begin position="19"/>
        <end position="497"/>
    </location>
</feature>
<evidence type="ECO:0000259" key="22">
    <source>
        <dbReference type="Pfam" id="PF02225"/>
    </source>
</evidence>
<dbReference type="GO" id="GO:0046872">
    <property type="term" value="F:metal ion binding"/>
    <property type="evidence" value="ECO:0007669"/>
    <property type="project" value="UniProtKB-KW"/>
</dbReference>
<dbReference type="InterPro" id="IPR003137">
    <property type="entry name" value="PA_domain"/>
</dbReference>
<evidence type="ECO:0000259" key="23">
    <source>
        <dbReference type="Pfam" id="PF04389"/>
    </source>
</evidence>
<keyword evidence="15" id="KW-0482">Metalloprotease</keyword>
<evidence type="ECO:0000256" key="20">
    <source>
        <dbReference type="ARBA" id="ARBA00033328"/>
    </source>
</evidence>
<evidence type="ECO:0000256" key="12">
    <source>
        <dbReference type="ARBA" id="ARBA00022824"/>
    </source>
</evidence>
<dbReference type="InterPro" id="IPR007484">
    <property type="entry name" value="Peptidase_M28"/>
</dbReference>
<dbReference type="Pfam" id="PF04389">
    <property type="entry name" value="Peptidase_M28"/>
    <property type="match status" value="1"/>
</dbReference>
<dbReference type="GO" id="GO:0004180">
    <property type="term" value="F:carboxypeptidase activity"/>
    <property type="evidence" value="ECO:0007669"/>
    <property type="project" value="UniProtKB-KW"/>
</dbReference>
<comment type="subcellular location">
    <subcellularLocation>
        <location evidence="1">Endoplasmic reticulum</location>
    </subcellularLocation>
    <subcellularLocation>
        <location evidence="3">Golgi apparatus</location>
    </subcellularLocation>
    <subcellularLocation>
        <location evidence="2">Lysosome</location>
    </subcellularLocation>
    <subcellularLocation>
        <location evidence="4">Secreted</location>
    </subcellularLocation>
</comment>
<evidence type="ECO:0000256" key="10">
    <source>
        <dbReference type="ARBA" id="ARBA00022729"/>
    </source>
</evidence>
<organism evidence="24 25">
    <name type="scientific">Arcicella aurantiaca</name>
    <dbReference type="NCBI Taxonomy" id="591202"/>
    <lineage>
        <taxon>Bacteria</taxon>
        <taxon>Pseudomonadati</taxon>
        <taxon>Bacteroidota</taxon>
        <taxon>Cytophagia</taxon>
        <taxon>Cytophagales</taxon>
        <taxon>Flectobacillaceae</taxon>
        <taxon>Arcicella</taxon>
    </lineage>
</organism>
<protein>
    <recommendedName>
        <fullName evidence="5">Carboxypeptidase Q</fullName>
    </recommendedName>
    <alternativeName>
        <fullName evidence="20">Plasma glutamate carboxypeptidase</fullName>
    </alternativeName>
</protein>
<evidence type="ECO:0000256" key="1">
    <source>
        <dbReference type="ARBA" id="ARBA00004240"/>
    </source>
</evidence>
<evidence type="ECO:0000256" key="4">
    <source>
        <dbReference type="ARBA" id="ARBA00004613"/>
    </source>
</evidence>
<evidence type="ECO:0000256" key="19">
    <source>
        <dbReference type="ARBA" id="ARBA00025833"/>
    </source>
</evidence>
<dbReference type="Pfam" id="PF02225">
    <property type="entry name" value="PA"/>
    <property type="match status" value="1"/>
</dbReference>
<keyword evidence="16" id="KW-0865">Zymogen</keyword>
<accession>A0A316DFM1</accession>
<dbReference type="SUPFAM" id="SSF52025">
    <property type="entry name" value="PA domain"/>
    <property type="match status" value="1"/>
</dbReference>
<keyword evidence="25" id="KW-1185">Reference proteome</keyword>
<dbReference type="GO" id="GO:0005764">
    <property type="term" value="C:lysosome"/>
    <property type="evidence" value="ECO:0007669"/>
    <property type="project" value="UniProtKB-SubCell"/>
</dbReference>
<dbReference type="Gene3D" id="3.50.30.30">
    <property type="match status" value="1"/>
</dbReference>
<evidence type="ECO:0000256" key="9">
    <source>
        <dbReference type="ARBA" id="ARBA00022723"/>
    </source>
</evidence>
<evidence type="ECO:0000256" key="5">
    <source>
        <dbReference type="ARBA" id="ARBA00014116"/>
    </source>
</evidence>
<keyword evidence="18" id="KW-0458">Lysosome</keyword>
<keyword evidence="17" id="KW-0325">Glycoprotein</keyword>
<evidence type="ECO:0000313" key="24">
    <source>
        <dbReference type="EMBL" id="PWK16725.1"/>
    </source>
</evidence>
<keyword evidence="14" id="KW-0333">Golgi apparatus</keyword>
<dbReference type="GO" id="GO:0070573">
    <property type="term" value="F:metallodipeptidase activity"/>
    <property type="evidence" value="ECO:0007669"/>
    <property type="project" value="InterPro"/>
</dbReference>
<gene>
    <name evidence="24" type="ORF">LV89_04794</name>
</gene>
<feature type="domain" description="PA" evidence="22">
    <location>
        <begin position="134"/>
        <end position="229"/>
    </location>
</feature>
<evidence type="ECO:0000256" key="8">
    <source>
        <dbReference type="ARBA" id="ARBA00022670"/>
    </source>
</evidence>
<dbReference type="RefSeq" id="WP_109745491.1">
    <property type="nucleotide sequence ID" value="NZ_QGGO01000046.1"/>
</dbReference>
<keyword evidence="10 21" id="KW-0732">Signal</keyword>
<dbReference type="InterPro" id="IPR039866">
    <property type="entry name" value="CPQ"/>
</dbReference>
<keyword evidence="6" id="KW-0964">Secreted</keyword>
<evidence type="ECO:0000256" key="18">
    <source>
        <dbReference type="ARBA" id="ARBA00023228"/>
    </source>
</evidence>
<dbReference type="EMBL" id="QGGO01000046">
    <property type="protein sequence ID" value="PWK16725.1"/>
    <property type="molecule type" value="Genomic_DNA"/>
</dbReference>
<evidence type="ECO:0000256" key="14">
    <source>
        <dbReference type="ARBA" id="ARBA00023034"/>
    </source>
</evidence>
<dbReference type="InterPro" id="IPR046450">
    <property type="entry name" value="PA_dom_sf"/>
</dbReference>
<feature type="domain" description="Peptidase M28" evidence="23">
    <location>
        <begin position="256"/>
        <end position="446"/>
    </location>
</feature>
<evidence type="ECO:0000256" key="3">
    <source>
        <dbReference type="ARBA" id="ARBA00004555"/>
    </source>
</evidence>
<evidence type="ECO:0000256" key="16">
    <source>
        <dbReference type="ARBA" id="ARBA00023145"/>
    </source>
</evidence>
<evidence type="ECO:0000313" key="25">
    <source>
        <dbReference type="Proteomes" id="UP000245489"/>
    </source>
</evidence>
<evidence type="ECO:0000256" key="15">
    <source>
        <dbReference type="ARBA" id="ARBA00023049"/>
    </source>
</evidence>
<keyword evidence="13" id="KW-0862">Zinc</keyword>
<keyword evidence="11" id="KW-0378">Hydrolase</keyword>
<keyword evidence="8" id="KW-0645">Protease</keyword>
<dbReference type="GO" id="GO:0006508">
    <property type="term" value="P:proteolysis"/>
    <property type="evidence" value="ECO:0007669"/>
    <property type="project" value="UniProtKB-KW"/>
</dbReference>
<comment type="caution">
    <text evidence="24">The sequence shown here is derived from an EMBL/GenBank/DDBJ whole genome shotgun (WGS) entry which is preliminary data.</text>
</comment>
<evidence type="ECO:0000256" key="2">
    <source>
        <dbReference type="ARBA" id="ARBA00004371"/>
    </source>
</evidence>
<reference evidence="24 25" key="1">
    <citation type="submission" date="2018-05" db="EMBL/GenBank/DDBJ databases">
        <title>Genomic Encyclopedia of Archaeal and Bacterial Type Strains, Phase II (KMG-II): from individual species to whole genera.</title>
        <authorList>
            <person name="Goeker M."/>
        </authorList>
    </citation>
    <scope>NUCLEOTIDE SEQUENCE [LARGE SCALE GENOMIC DNA]</scope>
    <source>
        <strain evidence="24 25">DSM 22214</strain>
    </source>
</reference>
<evidence type="ECO:0000256" key="11">
    <source>
        <dbReference type="ARBA" id="ARBA00022801"/>
    </source>
</evidence>
<keyword evidence="7 24" id="KW-0121">Carboxypeptidase</keyword>
<dbReference type="AlphaFoldDB" id="A0A316DFM1"/>